<evidence type="ECO:0000313" key="7">
    <source>
        <dbReference type="EMBL" id="MFC6954681.1"/>
    </source>
</evidence>
<sequence>MRYEPGDSVLHALDPRSKLAVQVAFAVAAFAHTTPRGLGALTALALGVLAAARLSPVAVVSDLRVVLPFLVLAPLVEGARLGAPWFDVAAARFPALAAYRVFLVLLVSAAYVHTTRTRQSRAAVQWLVPGRVGQLLGMGVALVFRFVPVLLDDVRRSRAAMRARLGSERPLRDRMRLVATSGLNRAFARADALAVALQARCFAYNPTLPPLSYGRGDWVVTVASLALVVVALAV</sequence>
<evidence type="ECO:0000256" key="4">
    <source>
        <dbReference type="ARBA" id="ARBA00022989"/>
    </source>
</evidence>
<dbReference type="AlphaFoldDB" id="A0ABD5VI15"/>
<evidence type="ECO:0000256" key="5">
    <source>
        <dbReference type="ARBA" id="ARBA00023136"/>
    </source>
</evidence>
<evidence type="ECO:0000256" key="1">
    <source>
        <dbReference type="ARBA" id="ARBA00004141"/>
    </source>
</evidence>
<feature type="transmembrane region" description="Helical" evidence="6">
    <location>
        <begin position="38"/>
        <end position="59"/>
    </location>
</feature>
<dbReference type="PANTHER" id="PTHR34857:SF2">
    <property type="entry name" value="SLL0384 PROTEIN"/>
    <property type="match status" value="1"/>
</dbReference>
<gene>
    <name evidence="7" type="ORF">ACFQGB_17585</name>
</gene>
<dbReference type="EMBL" id="JBHSXN010000003">
    <property type="protein sequence ID" value="MFC6954681.1"/>
    <property type="molecule type" value="Genomic_DNA"/>
</dbReference>
<dbReference type="Pfam" id="PF02361">
    <property type="entry name" value="CbiQ"/>
    <property type="match status" value="1"/>
</dbReference>
<accession>A0ABD5VI15</accession>
<evidence type="ECO:0000313" key="8">
    <source>
        <dbReference type="Proteomes" id="UP001596395"/>
    </source>
</evidence>
<feature type="transmembrane region" description="Helical" evidence="6">
    <location>
        <begin position="95"/>
        <end position="112"/>
    </location>
</feature>
<evidence type="ECO:0000256" key="2">
    <source>
        <dbReference type="ARBA" id="ARBA00022475"/>
    </source>
</evidence>
<organism evidence="7 8">
    <name type="scientific">Halorubellus litoreus</name>
    <dbReference type="NCBI Taxonomy" id="755308"/>
    <lineage>
        <taxon>Archaea</taxon>
        <taxon>Methanobacteriati</taxon>
        <taxon>Methanobacteriota</taxon>
        <taxon>Stenosarchaea group</taxon>
        <taxon>Halobacteria</taxon>
        <taxon>Halobacteriales</taxon>
        <taxon>Halorubellaceae</taxon>
        <taxon>Halorubellus</taxon>
    </lineage>
</organism>
<dbReference type="PANTHER" id="PTHR34857">
    <property type="entry name" value="SLL0384 PROTEIN"/>
    <property type="match status" value="1"/>
</dbReference>
<dbReference type="Proteomes" id="UP001596395">
    <property type="component" value="Unassembled WGS sequence"/>
</dbReference>
<comment type="subcellular location">
    <subcellularLocation>
        <location evidence="1">Membrane</location>
        <topology evidence="1">Multi-pass membrane protein</topology>
    </subcellularLocation>
</comment>
<keyword evidence="5 6" id="KW-0472">Membrane</keyword>
<name>A0ABD5VI15_9EURY</name>
<dbReference type="InterPro" id="IPR003339">
    <property type="entry name" value="ABC/ECF_trnsptr_transmembrane"/>
</dbReference>
<evidence type="ECO:0000256" key="3">
    <source>
        <dbReference type="ARBA" id="ARBA00022692"/>
    </source>
</evidence>
<keyword evidence="8" id="KW-1185">Reference proteome</keyword>
<dbReference type="GO" id="GO:0005886">
    <property type="term" value="C:plasma membrane"/>
    <property type="evidence" value="ECO:0007669"/>
    <property type="project" value="UniProtKB-ARBA"/>
</dbReference>
<reference evidence="7 8" key="1">
    <citation type="journal article" date="2019" name="Int. J. Syst. Evol. Microbiol.">
        <title>The Global Catalogue of Microorganisms (GCM) 10K type strain sequencing project: providing services to taxonomists for standard genome sequencing and annotation.</title>
        <authorList>
            <consortium name="The Broad Institute Genomics Platform"/>
            <consortium name="The Broad Institute Genome Sequencing Center for Infectious Disease"/>
            <person name="Wu L."/>
            <person name="Ma J."/>
        </authorList>
    </citation>
    <scope>NUCLEOTIDE SEQUENCE [LARGE SCALE GENOMIC DNA]</scope>
    <source>
        <strain evidence="7 8">GX26</strain>
    </source>
</reference>
<keyword evidence="4 6" id="KW-1133">Transmembrane helix</keyword>
<keyword evidence="3 6" id="KW-0812">Transmembrane</keyword>
<evidence type="ECO:0000256" key="6">
    <source>
        <dbReference type="SAM" id="Phobius"/>
    </source>
</evidence>
<keyword evidence="2" id="KW-1003">Cell membrane</keyword>
<dbReference type="InterPro" id="IPR051611">
    <property type="entry name" value="ECF_transporter_component"/>
</dbReference>
<dbReference type="RefSeq" id="WP_336351618.1">
    <property type="nucleotide sequence ID" value="NZ_JAZAQL010000003.1"/>
</dbReference>
<comment type="caution">
    <text evidence="7">The sequence shown here is derived from an EMBL/GenBank/DDBJ whole genome shotgun (WGS) entry which is preliminary data.</text>
</comment>
<protein>
    <submittedName>
        <fullName evidence="7">Energy-coupling factor transporter transmembrane component T family protein</fullName>
    </submittedName>
</protein>
<proteinExistence type="predicted"/>